<evidence type="ECO:0000313" key="8">
    <source>
        <dbReference type="EMBL" id="CAL4073846.1"/>
    </source>
</evidence>
<dbReference type="AlphaFoldDB" id="A0AAV2QA42"/>
<dbReference type="EMBL" id="CAXKWB010004501">
    <property type="protein sequence ID" value="CAL4073846.1"/>
    <property type="molecule type" value="Genomic_DNA"/>
</dbReference>
<gene>
    <name evidence="8" type="ORF">MNOR_LOCUS9333</name>
</gene>
<feature type="compositionally biased region" description="Acidic residues" evidence="6">
    <location>
        <begin position="644"/>
        <end position="660"/>
    </location>
</feature>
<dbReference type="PROSITE" id="PS50950">
    <property type="entry name" value="ZF_THAP"/>
    <property type="match status" value="1"/>
</dbReference>
<feature type="compositionally biased region" description="Basic and acidic residues" evidence="6">
    <location>
        <begin position="516"/>
        <end position="528"/>
    </location>
</feature>
<feature type="region of interest" description="Disordered" evidence="6">
    <location>
        <begin position="38"/>
        <end position="62"/>
    </location>
</feature>
<protein>
    <recommendedName>
        <fullName evidence="7">THAP-type domain-containing protein</fullName>
    </recommendedName>
</protein>
<organism evidence="8 9">
    <name type="scientific">Meganyctiphanes norvegica</name>
    <name type="common">Northern krill</name>
    <name type="synonym">Thysanopoda norvegica</name>
    <dbReference type="NCBI Taxonomy" id="48144"/>
    <lineage>
        <taxon>Eukaryota</taxon>
        <taxon>Metazoa</taxon>
        <taxon>Ecdysozoa</taxon>
        <taxon>Arthropoda</taxon>
        <taxon>Crustacea</taxon>
        <taxon>Multicrustacea</taxon>
        <taxon>Malacostraca</taxon>
        <taxon>Eumalacostraca</taxon>
        <taxon>Eucarida</taxon>
        <taxon>Euphausiacea</taxon>
        <taxon>Euphausiidae</taxon>
        <taxon>Meganyctiphanes</taxon>
    </lineage>
</organism>
<keyword evidence="4 5" id="KW-0238">DNA-binding</keyword>
<proteinExistence type="predicted"/>
<evidence type="ECO:0000259" key="7">
    <source>
        <dbReference type="PROSITE" id="PS50950"/>
    </source>
</evidence>
<evidence type="ECO:0000256" key="1">
    <source>
        <dbReference type="ARBA" id="ARBA00022723"/>
    </source>
</evidence>
<dbReference type="GO" id="GO:0003677">
    <property type="term" value="F:DNA binding"/>
    <property type="evidence" value="ECO:0007669"/>
    <property type="project" value="UniProtKB-UniRule"/>
</dbReference>
<keyword evidence="2 5" id="KW-0863">Zinc-finger</keyword>
<dbReference type="SUPFAM" id="SSF57716">
    <property type="entry name" value="Glucocorticoid receptor-like (DNA-binding domain)"/>
    <property type="match status" value="1"/>
</dbReference>
<reference evidence="8 9" key="1">
    <citation type="submission" date="2024-05" db="EMBL/GenBank/DDBJ databases">
        <authorList>
            <person name="Wallberg A."/>
        </authorList>
    </citation>
    <scope>NUCLEOTIDE SEQUENCE [LARGE SCALE GENOMIC DNA]</scope>
</reference>
<accession>A0AAV2QA42</accession>
<sequence length="669" mass="75951">MIREMSGVDAVKDKANAKVYLNWLNKLQDTLDENYGCQEQAKSNPQDAREAPSAKDGSSAKRDRLRALGSYAKKQQKKKVFLQQLWKKLAAVVVAAHQWLSQYNIKETFVHNRVKQIRELCSDEDITIRYVPSPTFLMKEEEWPANENFKLFPEGEEQKLSLFKIEGVIKCRGRLGNLQDSQIQNDPILVNGGHPFVRGFIGYLHRHFNCSSKRYTLNKAVPVSTPLACQFLSTVFAPSRVSSVIQNAMSSARSIFLWIGHISPIFHSSGGGHMATCCGCVCTLFGASPQSNKCAGGMSESRGWVGSRSLVVNPCPLTHLYWYRFPNNPERKEEWLKNLRVQNFTPGKWSLLCSDHFLEKYMDRTGQIIRLRNNAVPTRFKAFPKYLKKISKDCLSPKKILPEISDANEDLSENIEVQTPNISQQTTKVCLPLKKRILPEVSAPSEDLTANLEAPYPKTICHDHDYTPSPSNLKKKLDKSKKHIDSLKIKLKATQQRERRLKNRVNSLKKIIKELKQQHQISSHEKTSKKGKLFSHNEINNINSEKLSDVEEVDSSIFSIQEENQPNKSLDKSETSTESSNRNSVLKISSVFSLAQEATLEENLTDSESENSGKISKPKVHHLYGSDKNKVKNHEEVAIGDDANVNEDENDSEETDDDEMPNVIIVRRW</sequence>
<dbReference type="PANTHER" id="PTHR47696">
    <property type="entry name" value="THAP DOMAIN-CONTAINING PROTEIN 2"/>
    <property type="match status" value="1"/>
</dbReference>
<dbReference type="InterPro" id="IPR026521">
    <property type="entry name" value="THAP2"/>
</dbReference>
<evidence type="ECO:0000256" key="5">
    <source>
        <dbReference type="PROSITE-ProRule" id="PRU00309"/>
    </source>
</evidence>
<comment type="caution">
    <text evidence="8">The sequence shown here is derived from an EMBL/GenBank/DDBJ whole genome shotgun (WGS) entry which is preliminary data.</text>
</comment>
<dbReference type="Proteomes" id="UP001497623">
    <property type="component" value="Unassembled WGS sequence"/>
</dbReference>
<name>A0AAV2QA42_MEGNR</name>
<dbReference type="InterPro" id="IPR006612">
    <property type="entry name" value="THAP_Znf"/>
</dbReference>
<evidence type="ECO:0000256" key="3">
    <source>
        <dbReference type="ARBA" id="ARBA00022833"/>
    </source>
</evidence>
<evidence type="ECO:0000313" key="9">
    <source>
        <dbReference type="Proteomes" id="UP001497623"/>
    </source>
</evidence>
<keyword evidence="1" id="KW-0479">Metal-binding</keyword>
<feature type="non-terminal residue" evidence="8">
    <location>
        <position position="669"/>
    </location>
</feature>
<keyword evidence="9" id="KW-1185">Reference proteome</keyword>
<feature type="compositionally biased region" description="Basic and acidic residues" evidence="6">
    <location>
        <begin position="624"/>
        <end position="637"/>
    </location>
</feature>
<dbReference type="PANTHER" id="PTHR47696:SF1">
    <property type="entry name" value="THAP DOMAIN-CONTAINING PROTEIN 2"/>
    <property type="match status" value="1"/>
</dbReference>
<feature type="compositionally biased region" description="Basic and acidic residues" evidence="6">
    <location>
        <begin position="47"/>
        <end position="62"/>
    </location>
</feature>
<feature type="domain" description="THAP-type" evidence="7">
    <location>
        <begin position="298"/>
        <end position="380"/>
    </location>
</feature>
<dbReference type="SMART" id="SM00980">
    <property type="entry name" value="THAP"/>
    <property type="match status" value="1"/>
</dbReference>
<dbReference type="GO" id="GO:0008270">
    <property type="term" value="F:zinc ion binding"/>
    <property type="evidence" value="ECO:0007669"/>
    <property type="project" value="UniProtKB-KW"/>
</dbReference>
<evidence type="ECO:0000256" key="6">
    <source>
        <dbReference type="SAM" id="MobiDB-lite"/>
    </source>
</evidence>
<feature type="region of interest" description="Disordered" evidence="6">
    <location>
        <begin position="516"/>
        <end position="536"/>
    </location>
</feature>
<dbReference type="SMART" id="SM00692">
    <property type="entry name" value="DM3"/>
    <property type="match status" value="1"/>
</dbReference>
<dbReference type="Pfam" id="PF05485">
    <property type="entry name" value="THAP"/>
    <property type="match status" value="1"/>
</dbReference>
<feature type="region of interest" description="Disordered" evidence="6">
    <location>
        <begin position="601"/>
        <end position="669"/>
    </location>
</feature>
<evidence type="ECO:0000256" key="4">
    <source>
        <dbReference type="ARBA" id="ARBA00023125"/>
    </source>
</evidence>
<feature type="compositionally biased region" description="Polar residues" evidence="6">
    <location>
        <begin position="559"/>
        <end position="568"/>
    </location>
</feature>
<keyword evidence="3" id="KW-0862">Zinc</keyword>
<feature type="region of interest" description="Disordered" evidence="6">
    <location>
        <begin position="559"/>
        <end position="583"/>
    </location>
</feature>
<evidence type="ECO:0000256" key="2">
    <source>
        <dbReference type="ARBA" id="ARBA00022771"/>
    </source>
</evidence>